<proteinExistence type="predicted"/>
<evidence type="ECO:0000313" key="1">
    <source>
        <dbReference type="EMBL" id="KAJ1928879.1"/>
    </source>
</evidence>
<sequence>MLVPVPSTQKAMESAARVSRFGNPTPPGIPQILSMYYVAYESSVRGIADTPISSCGGEPLAMVPRAFAEELFITGSGRFLGGGFVNQDDCDCDEGHFNCFVLVDSAMGAPEHPLRPFSSASSNLFPIGTTMIVHELIGLTLPNGQHHDGCVQIDDYNYEDGPELFSLFVNKEGSASYIGEKLGGIHSIIRVEVTNCTPREYADRYLRPIAMLTFLFK</sequence>
<keyword evidence="2" id="KW-1185">Reference proteome</keyword>
<evidence type="ECO:0000313" key="2">
    <source>
        <dbReference type="Proteomes" id="UP001150569"/>
    </source>
</evidence>
<dbReference type="EMBL" id="JANBPT010000056">
    <property type="protein sequence ID" value="KAJ1928879.1"/>
    <property type="molecule type" value="Genomic_DNA"/>
</dbReference>
<comment type="caution">
    <text evidence="1">The sequence shown here is derived from an EMBL/GenBank/DDBJ whole genome shotgun (WGS) entry which is preliminary data.</text>
</comment>
<gene>
    <name evidence="1" type="ORF">IWQ60_001675</name>
</gene>
<protein>
    <submittedName>
        <fullName evidence="1">Uncharacterized protein</fullName>
    </submittedName>
</protein>
<organism evidence="1 2">
    <name type="scientific">Tieghemiomyces parasiticus</name>
    <dbReference type="NCBI Taxonomy" id="78921"/>
    <lineage>
        <taxon>Eukaryota</taxon>
        <taxon>Fungi</taxon>
        <taxon>Fungi incertae sedis</taxon>
        <taxon>Zoopagomycota</taxon>
        <taxon>Kickxellomycotina</taxon>
        <taxon>Dimargaritomycetes</taxon>
        <taxon>Dimargaritales</taxon>
        <taxon>Dimargaritaceae</taxon>
        <taxon>Tieghemiomyces</taxon>
    </lineage>
</organism>
<name>A0A9W8ADR7_9FUNG</name>
<reference evidence="1" key="1">
    <citation type="submission" date="2022-07" db="EMBL/GenBank/DDBJ databases">
        <title>Phylogenomic reconstructions and comparative analyses of Kickxellomycotina fungi.</title>
        <authorList>
            <person name="Reynolds N.K."/>
            <person name="Stajich J.E."/>
            <person name="Barry K."/>
            <person name="Grigoriev I.V."/>
            <person name="Crous P."/>
            <person name="Smith M.E."/>
        </authorList>
    </citation>
    <scope>NUCLEOTIDE SEQUENCE</scope>
    <source>
        <strain evidence="1">RSA 861</strain>
    </source>
</reference>
<dbReference type="AlphaFoldDB" id="A0A9W8ADR7"/>
<dbReference type="OrthoDB" id="5985073at2759"/>
<dbReference type="Proteomes" id="UP001150569">
    <property type="component" value="Unassembled WGS sequence"/>
</dbReference>
<accession>A0A9W8ADR7</accession>